<dbReference type="Proteomes" id="UP000231994">
    <property type="component" value="Chromosome"/>
</dbReference>
<evidence type="ECO:0000256" key="1">
    <source>
        <dbReference type="HAMAP-Rule" id="MF_02062"/>
    </source>
</evidence>
<keyword evidence="1" id="KW-1133">Transmembrane helix</keyword>
<keyword evidence="1" id="KW-0406">Ion transport</keyword>
<keyword evidence="1" id="KW-0812">Transmembrane</keyword>
<comment type="subcellular location">
    <subcellularLocation>
        <location evidence="1">Cell membrane</location>
        <topology evidence="1">Multi-pass membrane protein</topology>
    </subcellularLocation>
</comment>
<feature type="transmembrane region" description="Helical" evidence="1">
    <location>
        <begin position="324"/>
        <end position="343"/>
    </location>
</feature>
<reference evidence="3 4" key="1">
    <citation type="submission" date="2017-11" db="EMBL/GenBank/DDBJ databases">
        <title>Whole genome sequencing of cultured pathogen.</title>
        <authorList>
            <person name="Hoffmann M."/>
            <person name="Sanchez M."/>
            <person name="Timme R."/>
            <person name="Nudel K."/>
            <person name="Bry L."/>
        </authorList>
    </citation>
    <scope>NUCLEOTIDE SEQUENCE [LARGE SCALE GENOMIC DNA]</scope>
    <source>
        <strain evidence="3 4">216</strain>
    </source>
</reference>
<organism evidence="3 4">
    <name type="scientific">Corynebacterium striatum</name>
    <dbReference type="NCBI Taxonomy" id="43770"/>
    <lineage>
        <taxon>Bacteria</taxon>
        <taxon>Bacillati</taxon>
        <taxon>Actinomycetota</taxon>
        <taxon>Actinomycetes</taxon>
        <taxon>Mycobacteriales</taxon>
        <taxon>Corynebacteriaceae</taxon>
        <taxon>Corynebacterium</taxon>
    </lineage>
</organism>
<feature type="transmembrane region" description="Helical" evidence="1">
    <location>
        <begin position="6"/>
        <end position="25"/>
    </location>
</feature>
<comment type="similarity">
    <text evidence="1">Belongs to the glutamate:Na(+) symporter (ESS) (TC 2.A.27) family.</text>
</comment>
<feature type="transmembrane region" description="Helical" evidence="1">
    <location>
        <begin position="37"/>
        <end position="60"/>
    </location>
</feature>
<dbReference type="PANTHER" id="PTHR36178:SF1">
    <property type="entry name" value="SODIUM_GLUTAMATE SYMPORTER"/>
    <property type="match status" value="1"/>
</dbReference>
<protein>
    <recommendedName>
        <fullName evidence="1 2">Sodium/glutamate symporter</fullName>
    </recommendedName>
</protein>
<dbReference type="EMBL" id="CP024932">
    <property type="protein sequence ID" value="ATZ08741.1"/>
    <property type="molecule type" value="Genomic_DNA"/>
</dbReference>
<evidence type="ECO:0000313" key="3">
    <source>
        <dbReference type="EMBL" id="ATZ08741.1"/>
    </source>
</evidence>
<dbReference type="GO" id="GO:0015501">
    <property type="term" value="F:glutamate:sodium symporter activity"/>
    <property type="evidence" value="ECO:0007669"/>
    <property type="project" value="UniProtKB-UniRule"/>
</dbReference>
<sequence>MYGVTYGYILIPHNFLLGVLAHAWAQKLFSKQFRGGSIVAIEFTMIQSIGIAVVLLMLGLWLKQRIYFFERFAIPAPVIGGFLFAIINLVLHQTGILDITFDTTLQSFFMVIFFTTVGYGASLKVLRAAGPKVMLFLVVALVLTILQNVVAVGLAPLVGVDAQLALMTGSVSMTGGHGVSGGIAPLVEEGGVAGAETVAYTAATFGLVIGSLMGGPLANRLILKNKLMDKESAEVDIDESILQHVSRKLRGDAVLHAFVMILVAMLLGSFLTDAMNYLVGLLTDKAAFPLYFGSMIVAIILRYINDSREQKMYKELVPTQEVEIIGVIGLNFFLAMALMNIKLWELAELAIPMLILLLAQTILMWLFANFVTFRVMGRDYDAAVLTAGHCGFGMGATPNGMANMDSVVTKFKESKLAFFILPIIGGMFIDFANIVNILVFLNLA</sequence>
<feature type="transmembrane region" description="Helical" evidence="1">
    <location>
        <begin position="198"/>
        <end position="218"/>
    </location>
</feature>
<dbReference type="NCBIfam" id="TIGR00210">
    <property type="entry name" value="gltS"/>
    <property type="match status" value="1"/>
</dbReference>
<keyword evidence="1" id="KW-0915">Sodium</keyword>
<dbReference type="PANTHER" id="PTHR36178">
    <property type="entry name" value="SLR0625 PROTEIN"/>
    <property type="match status" value="1"/>
</dbReference>
<keyword evidence="1" id="KW-0769">Symport</keyword>
<feature type="transmembrane region" description="Helical" evidence="1">
    <location>
        <begin position="416"/>
        <end position="441"/>
    </location>
</feature>
<gene>
    <name evidence="3" type="primary">gltS</name>
    <name evidence="3" type="ORF">A9D01_08265</name>
</gene>
<keyword evidence="1" id="KW-0029">Amino-acid transport</keyword>
<dbReference type="AlphaFoldDB" id="A0ABC8CJJ9"/>
<dbReference type="HAMAP" id="MF_02062">
    <property type="entry name" value="GltS"/>
    <property type="match status" value="1"/>
</dbReference>
<feature type="transmembrane region" description="Helical" evidence="1">
    <location>
        <begin position="286"/>
        <end position="304"/>
    </location>
</feature>
<proteinExistence type="inferred from homology"/>
<evidence type="ECO:0000256" key="2">
    <source>
        <dbReference type="NCBIfam" id="TIGR00210"/>
    </source>
</evidence>
<feature type="transmembrane region" description="Helical" evidence="1">
    <location>
        <begin position="133"/>
        <end position="157"/>
    </location>
</feature>
<keyword evidence="1" id="KW-0472">Membrane</keyword>
<dbReference type="GO" id="GO:0015813">
    <property type="term" value="P:L-glutamate transmembrane transport"/>
    <property type="evidence" value="ECO:0007669"/>
    <property type="project" value="UniProtKB-UniRule"/>
</dbReference>
<accession>A0ABC8CJJ9</accession>
<keyword evidence="1" id="KW-0739">Sodium transport</keyword>
<feature type="transmembrane region" description="Helical" evidence="1">
    <location>
        <begin position="103"/>
        <end position="121"/>
    </location>
</feature>
<name>A0ABC8CJJ9_CORST</name>
<dbReference type="InterPro" id="IPR004445">
    <property type="entry name" value="GltS"/>
</dbReference>
<feature type="transmembrane region" description="Helical" evidence="1">
    <location>
        <begin position="72"/>
        <end position="91"/>
    </location>
</feature>
<feature type="transmembrane region" description="Helical" evidence="1">
    <location>
        <begin position="253"/>
        <end position="271"/>
    </location>
</feature>
<evidence type="ECO:0000313" key="4">
    <source>
        <dbReference type="Proteomes" id="UP000231994"/>
    </source>
</evidence>
<feature type="transmembrane region" description="Helical" evidence="1">
    <location>
        <begin position="349"/>
        <end position="368"/>
    </location>
</feature>
<dbReference type="GO" id="GO:0005886">
    <property type="term" value="C:plasma membrane"/>
    <property type="evidence" value="ECO:0007669"/>
    <property type="project" value="UniProtKB-SubCell"/>
</dbReference>
<comment type="function">
    <text evidence="1">Catalyzes the sodium-dependent transport of glutamate.</text>
</comment>
<dbReference type="Pfam" id="PF03616">
    <property type="entry name" value="Glt_symporter"/>
    <property type="match status" value="1"/>
</dbReference>
<keyword evidence="1" id="KW-1003">Cell membrane</keyword>
<keyword evidence="1" id="KW-0813">Transport</keyword>